<protein>
    <submittedName>
        <fullName evidence="2">Uncharacterized protein</fullName>
    </submittedName>
</protein>
<dbReference type="EMBL" id="JACGCM010002752">
    <property type="protein sequence ID" value="KAF6136323.1"/>
    <property type="molecule type" value="Genomic_DNA"/>
</dbReference>
<feature type="compositionally biased region" description="Basic and acidic residues" evidence="1">
    <location>
        <begin position="305"/>
        <end position="338"/>
    </location>
</feature>
<reference evidence="2 3" key="1">
    <citation type="journal article" date="2020" name="IScience">
        <title>Genome Sequencing of the Endangered Kingdonia uniflora (Circaeasteraceae, Ranunculales) Reveals Potential Mechanisms of Evolutionary Specialization.</title>
        <authorList>
            <person name="Sun Y."/>
            <person name="Deng T."/>
            <person name="Zhang A."/>
            <person name="Moore M.J."/>
            <person name="Landis J.B."/>
            <person name="Lin N."/>
            <person name="Zhang H."/>
            <person name="Zhang X."/>
            <person name="Huang J."/>
            <person name="Zhang X."/>
            <person name="Sun H."/>
            <person name="Wang H."/>
        </authorList>
    </citation>
    <scope>NUCLEOTIDE SEQUENCE [LARGE SCALE GENOMIC DNA]</scope>
    <source>
        <strain evidence="2">TB1705</strain>
        <tissue evidence="2">Leaf</tissue>
    </source>
</reference>
<feature type="compositionally biased region" description="Basic and acidic residues" evidence="1">
    <location>
        <begin position="359"/>
        <end position="383"/>
    </location>
</feature>
<dbReference type="AlphaFoldDB" id="A0A7J7L140"/>
<evidence type="ECO:0000313" key="2">
    <source>
        <dbReference type="EMBL" id="KAF6136323.1"/>
    </source>
</evidence>
<proteinExistence type="predicted"/>
<feature type="compositionally biased region" description="Pro residues" evidence="1">
    <location>
        <begin position="53"/>
        <end position="70"/>
    </location>
</feature>
<feature type="compositionally biased region" description="Polar residues" evidence="1">
    <location>
        <begin position="239"/>
        <end position="249"/>
    </location>
</feature>
<feature type="compositionally biased region" description="Polar residues" evidence="1">
    <location>
        <begin position="554"/>
        <end position="566"/>
    </location>
</feature>
<dbReference type="PANTHER" id="PTHR33472:SF24">
    <property type="entry name" value="VEGETATIVE CELL WALL PROTEIN GP1-LIKE"/>
    <property type="match status" value="1"/>
</dbReference>
<sequence length="624" mass="69303">MMSEQPGRQPFRFRLPWVVNQQPIPRQEPVEPQSRVPAQRPPFRPAGTAPSQPQAPPKTETPPPPSPPRTVTPSRVPSLPSSPSRRVPSQPQAPLNAESQPPPSPLRKQPGSTTPSPSRTTSQSRLGSRSPSISRATSQSRIGSTPPSPSVLDSRSKVPSQPPSPSRTKPSQSQTSPKRDSPSSSPFQRASQTEPPTQNTARPPSPIDSNSHQPIEVTSYPPSPLRRPYRAISPPPSPLRSTASQQEEPVQTKPILSQPKDKTYQPESEILFQPPFQPENRAQVQFAPVDPRNQPVLEKEIEENQDGKPKTIPEGTKEEKFVYSARAEQRQRRNRDFFDVPSGSDKPSKDMSNTTTQAEKYHLEKQTRMGEKEMPMRISKGGDTKVGGISPNKENWSNEPHPKSSTSVHREIRDDISRFVRKLAVQHPQEPTDESQISVITLAGENKGATMHLGVESGNKESSIKIQRGYKLNQEENEVTTDGESSSRGKRLNNSKTTEEQENAAYINSNVQTINNSIMSNSSFSASSPGVHFVFSRRLTQPTESNKEPESLESYRSNSSVTQSQKLTYDPIIKRRCLRGLLLESSDSDPDNPEKPRRHGCRYTCQEKNKGGVDEIENSLANNK</sequence>
<feature type="compositionally biased region" description="Low complexity" evidence="1">
    <location>
        <begin position="112"/>
        <end position="125"/>
    </location>
</feature>
<keyword evidence="3" id="KW-1185">Reference proteome</keyword>
<dbReference type="OrthoDB" id="1709592at2759"/>
<evidence type="ECO:0000256" key="1">
    <source>
        <dbReference type="SAM" id="MobiDB-lite"/>
    </source>
</evidence>
<feature type="compositionally biased region" description="Polar residues" evidence="1">
    <location>
        <begin position="126"/>
        <end position="159"/>
    </location>
</feature>
<feature type="region of interest" description="Disordered" evidence="1">
    <location>
        <begin position="298"/>
        <end position="410"/>
    </location>
</feature>
<feature type="compositionally biased region" description="Low complexity" evidence="1">
    <location>
        <begin position="71"/>
        <end position="92"/>
    </location>
</feature>
<name>A0A7J7L140_9MAGN</name>
<dbReference type="Proteomes" id="UP000541444">
    <property type="component" value="Unassembled WGS sequence"/>
</dbReference>
<dbReference type="PANTHER" id="PTHR33472">
    <property type="entry name" value="OS01G0106600 PROTEIN"/>
    <property type="match status" value="1"/>
</dbReference>
<feature type="compositionally biased region" description="Polar residues" evidence="1">
    <location>
        <begin position="392"/>
        <end position="407"/>
    </location>
</feature>
<organism evidence="2 3">
    <name type="scientific">Kingdonia uniflora</name>
    <dbReference type="NCBI Taxonomy" id="39325"/>
    <lineage>
        <taxon>Eukaryota</taxon>
        <taxon>Viridiplantae</taxon>
        <taxon>Streptophyta</taxon>
        <taxon>Embryophyta</taxon>
        <taxon>Tracheophyta</taxon>
        <taxon>Spermatophyta</taxon>
        <taxon>Magnoliopsida</taxon>
        <taxon>Ranunculales</taxon>
        <taxon>Circaeasteraceae</taxon>
        <taxon>Kingdonia</taxon>
    </lineage>
</organism>
<feature type="compositionally biased region" description="Polar residues" evidence="1">
    <location>
        <begin position="166"/>
        <end position="213"/>
    </location>
</feature>
<feature type="region of interest" description="Disordered" evidence="1">
    <location>
        <begin position="540"/>
        <end position="566"/>
    </location>
</feature>
<feature type="region of interest" description="Disordered" evidence="1">
    <location>
        <begin position="24"/>
        <end position="270"/>
    </location>
</feature>
<feature type="region of interest" description="Disordered" evidence="1">
    <location>
        <begin position="583"/>
        <end position="603"/>
    </location>
</feature>
<comment type="caution">
    <text evidence="2">The sequence shown here is derived from an EMBL/GenBank/DDBJ whole genome shotgun (WGS) entry which is preliminary data.</text>
</comment>
<accession>A0A7J7L140</accession>
<feature type="region of interest" description="Disordered" evidence="1">
    <location>
        <begin position="469"/>
        <end position="503"/>
    </location>
</feature>
<evidence type="ECO:0000313" key="3">
    <source>
        <dbReference type="Proteomes" id="UP000541444"/>
    </source>
</evidence>
<gene>
    <name evidence="2" type="ORF">GIB67_042808</name>
</gene>